<dbReference type="EMBL" id="BMAC01000470">
    <property type="protein sequence ID" value="GFP97042.1"/>
    <property type="molecule type" value="Genomic_DNA"/>
</dbReference>
<evidence type="ECO:0000313" key="7">
    <source>
        <dbReference type="EMBL" id="GFP97042.1"/>
    </source>
</evidence>
<dbReference type="AlphaFoldDB" id="A0A830CFF9"/>
<evidence type="ECO:0000256" key="2">
    <source>
        <dbReference type="ARBA" id="ARBA00022676"/>
    </source>
</evidence>
<feature type="region of interest" description="Disordered" evidence="6">
    <location>
        <begin position="255"/>
        <end position="289"/>
    </location>
</feature>
<keyword evidence="5" id="KW-0325">Glycoprotein</keyword>
<evidence type="ECO:0000256" key="5">
    <source>
        <dbReference type="ARBA" id="ARBA00023180"/>
    </source>
</evidence>
<protein>
    <submittedName>
        <fullName evidence="7">Uncharacterized protein</fullName>
    </submittedName>
</protein>
<gene>
    <name evidence="7" type="ORF">PHJA_001848300</name>
</gene>
<evidence type="ECO:0000256" key="6">
    <source>
        <dbReference type="SAM" id="MobiDB-lite"/>
    </source>
</evidence>
<dbReference type="PANTHER" id="PTHR31042:SF2">
    <property type="entry name" value="GLYCOSYLTRANSFERASE BC10"/>
    <property type="match status" value="1"/>
</dbReference>
<dbReference type="GO" id="GO:0016020">
    <property type="term" value="C:membrane"/>
    <property type="evidence" value="ECO:0007669"/>
    <property type="project" value="UniProtKB-SubCell"/>
</dbReference>
<reference evidence="7" key="1">
    <citation type="submission" date="2020-07" db="EMBL/GenBank/DDBJ databases">
        <title>Ethylene signaling mediates host invasion by parasitic plants.</title>
        <authorList>
            <person name="Yoshida S."/>
        </authorList>
    </citation>
    <scope>NUCLEOTIDE SEQUENCE</scope>
    <source>
        <strain evidence="7">Okayama</strain>
    </source>
</reference>
<feature type="compositionally biased region" description="Basic and acidic residues" evidence="6">
    <location>
        <begin position="144"/>
        <end position="155"/>
    </location>
</feature>
<keyword evidence="8" id="KW-1185">Reference proteome</keyword>
<keyword evidence="4" id="KW-0472">Membrane</keyword>
<dbReference type="InterPro" id="IPR044174">
    <property type="entry name" value="BC10-like"/>
</dbReference>
<sequence length="461" mass="51951">MQPVDASMEHNCIPDEHYVQTLLTHKGLEGEITRRSLTHSSWDLSSSRDPQRRGWHPMTYKLADATPNLIQSIKVPASESQYDDNYYPMDDKYNGLFHSQTGTQSSETQRSCQRQKSNMHRSEDPYQMVWMGQKQVVRKRKREPVKDQVKDESQKSPKVAELAAQKSPKVAEPVAQADERMEDDERAVKKPKAQISAANDELVLSRGVKKRKAQISPADDQVVLSRGVKKTMKNKSNAEMEDDESRALLLHAGRRNSSSPQAGLPVAASSSNFRPLSGRRHCREEQSLPNSAATAVASLRAVAASAPACRPLRRLRPSEKINVIEEFLRATDKFWASDTVADLCDDEISKFILMRKLNEDIPTFHLLPPELRTPVCKETKEVDNVDEGLDAAKMSASARQHNHSSEVYGPLSDEACTAAKNIGYLSSFMSQNKRLMVDVDEREKQVIDFCLFDAESFYDEM</sequence>
<feature type="region of interest" description="Disordered" evidence="6">
    <location>
        <begin position="100"/>
        <end position="121"/>
    </location>
</feature>
<proteinExistence type="predicted"/>
<dbReference type="InterPro" id="IPR003406">
    <property type="entry name" value="Glyco_trans_14"/>
</dbReference>
<feature type="compositionally biased region" description="Polar residues" evidence="6">
    <location>
        <begin position="100"/>
        <end position="116"/>
    </location>
</feature>
<keyword evidence="3" id="KW-0808">Transferase</keyword>
<comment type="subcellular location">
    <subcellularLocation>
        <location evidence="1">Membrane</location>
        <topology evidence="1">Single-pass type II membrane protein</topology>
    </subcellularLocation>
</comment>
<feature type="region of interest" description="Disordered" evidence="6">
    <location>
        <begin position="135"/>
        <end position="194"/>
    </location>
</feature>
<dbReference type="Pfam" id="PF02485">
    <property type="entry name" value="Branch"/>
    <property type="match status" value="1"/>
</dbReference>
<dbReference type="PANTHER" id="PTHR31042">
    <property type="entry name" value="CORE-2/I-BRANCHING BETA-1,6-N-ACETYLGLUCOSAMINYLTRANSFERASE FAMILY PROTEIN-RELATED"/>
    <property type="match status" value="1"/>
</dbReference>
<dbReference type="Proteomes" id="UP000653305">
    <property type="component" value="Unassembled WGS sequence"/>
</dbReference>
<evidence type="ECO:0000313" key="8">
    <source>
        <dbReference type="Proteomes" id="UP000653305"/>
    </source>
</evidence>
<dbReference type="GO" id="GO:0016757">
    <property type="term" value="F:glycosyltransferase activity"/>
    <property type="evidence" value="ECO:0007669"/>
    <property type="project" value="UniProtKB-KW"/>
</dbReference>
<evidence type="ECO:0000256" key="3">
    <source>
        <dbReference type="ARBA" id="ARBA00022679"/>
    </source>
</evidence>
<name>A0A830CFF9_9LAMI</name>
<dbReference type="OrthoDB" id="191334at2759"/>
<organism evidence="7 8">
    <name type="scientific">Phtheirospermum japonicum</name>
    <dbReference type="NCBI Taxonomy" id="374723"/>
    <lineage>
        <taxon>Eukaryota</taxon>
        <taxon>Viridiplantae</taxon>
        <taxon>Streptophyta</taxon>
        <taxon>Embryophyta</taxon>
        <taxon>Tracheophyta</taxon>
        <taxon>Spermatophyta</taxon>
        <taxon>Magnoliopsida</taxon>
        <taxon>eudicotyledons</taxon>
        <taxon>Gunneridae</taxon>
        <taxon>Pentapetalae</taxon>
        <taxon>asterids</taxon>
        <taxon>lamiids</taxon>
        <taxon>Lamiales</taxon>
        <taxon>Orobanchaceae</taxon>
        <taxon>Orobanchaceae incertae sedis</taxon>
        <taxon>Phtheirospermum</taxon>
    </lineage>
</organism>
<keyword evidence="2" id="KW-0328">Glycosyltransferase</keyword>
<accession>A0A830CFF9</accession>
<comment type="caution">
    <text evidence="7">The sequence shown here is derived from an EMBL/GenBank/DDBJ whole genome shotgun (WGS) entry which is preliminary data.</text>
</comment>
<evidence type="ECO:0000256" key="1">
    <source>
        <dbReference type="ARBA" id="ARBA00004606"/>
    </source>
</evidence>
<evidence type="ECO:0000256" key="4">
    <source>
        <dbReference type="ARBA" id="ARBA00023136"/>
    </source>
</evidence>